<evidence type="ECO:0000313" key="4">
    <source>
        <dbReference type="EMBL" id="KKB78329.1"/>
    </source>
</evidence>
<evidence type="ECO:0000259" key="3">
    <source>
        <dbReference type="Pfam" id="PF13717"/>
    </source>
</evidence>
<gene>
    <name evidence="4" type="ORF">VW35_11890</name>
</gene>
<accession>A0A0F5L7Z9</accession>
<evidence type="ECO:0000313" key="5">
    <source>
        <dbReference type="Proteomes" id="UP000033514"/>
    </source>
</evidence>
<dbReference type="InterPro" id="IPR011723">
    <property type="entry name" value="Znf/thioredoxin_put"/>
</dbReference>
<protein>
    <recommendedName>
        <fullName evidence="3">Zinc finger/thioredoxin putative domain-containing protein</fullName>
    </recommendedName>
</protein>
<dbReference type="Proteomes" id="UP000033514">
    <property type="component" value="Unassembled WGS sequence"/>
</dbReference>
<feature type="domain" description="Zinc finger/thioredoxin putative" evidence="3">
    <location>
        <begin position="1"/>
        <end position="35"/>
    </location>
</feature>
<keyword evidence="5" id="KW-1185">Reference proteome</keyword>
<dbReference type="PATRIC" id="fig|361041.3.peg.1750"/>
<keyword evidence="2" id="KW-1133">Transmembrane helix</keyword>
<keyword evidence="2" id="KW-0472">Membrane</keyword>
<name>A0A0F5L7Z9_9HYPH</name>
<feature type="region of interest" description="Disordered" evidence="1">
    <location>
        <begin position="267"/>
        <end position="335"/>
    </location>
</feature>
<proteinExistence type="predicted"/>
<dbReference type="RefSeq" id="WP_046143260.1">
    <property type="nucleotide sequence ID" value="NZ_LAJG01000022.1"/>
</dbReference>
<dbReference type="Pfam" id="PF13717">
    <property type="entry name" value="Zn_ribbon_4"/>
    <property type="match status" value="1"/>
</dbReference>
<evidence type="ECO:0000256" key="1">
    <source>
        <dbReference type="SAM" id="MobiDB-lite"/>
    </source>
</evidence>
<feature type="transmembrane region" description="Helical" evidence="2">
    <location>
        <begin position="134"/>
        <end position="153"/>
    </location>
</feature>
<dbReference type="NCBIfam" id="TIGR02098">
    <property type="entry name" value="MJ0042_CXXC"/>
    <property type="match status" value="1"/>
</dbReference>
<reference evidence="4 5" key="1">
    <citation type="submission" date="2015-03" db="EMBL/GenBank/DDBJ databases">
        <authorList>
            <person name="Hassan Y.I."/>
            <person name="Lepp D."/>
            <person name="Zhou T."/>
        </authorList>
    </citation>
    <scope>NUCLEOTIDE SEQUENCE [LARGE SCALE GENOMIC DNA]</scope>
    <source>
        <strain evidence="4 5">GH2-10</strain>
    </source>
</reference>
<evidence type="ECO:0000256" key="2">
    <source>
        <dbReference type="SAM" id="Phobius"/>
    </source>
</evidence>
<organism evidence="4 5">
    <name type="scientific">Devosia soli</name>
    <dbReference type="NCBI Taxonomy" id="361041"/>
    <lineage>
        <taxon>Bacteria</taxon>
        <taxon>Pseudomonadati</taxon>
        <taxon>Pseudomonadota</taxon>
        <taxon>Alphaproteobacteria</taxon>
        <taxon>Hyphomicrobiales</taxon>
        <taxon>Devosiaceae</taxon>
        <taxon>Devosia</taxon>
    </lineage>
</organism>
<dbReference type="AlphaFoldDB" id="A0A0F5L7Z9"/>
<sequence length="335" mass="35581">MIITCPNCQTKYQVTYEAIGSAGRKVQCASCHQSWQQAALPADPKPDLRLVPSVPDAESDKLFENMAEDALDAAIETEEKSVVGDVTRPIDPVEVTRPAQKRESAAEVRERQKALSRRQNAMVSRLPMARLRRYARGAGAFLIVALLAGAYFGRVPIVERNPDLAGIYQAVGLGVNVVGLELSTLQSMRQLSEGKEVLVVSAQIVGLKPDPVAVPPVLVSLLDAQGHPVYEWSVAPRIRDLMAGERATFDTRLPLPPPDAARVRISFAGGRSSGSGGEQAPPPPSAPPQEAHGEAGAHEPAPSPGGMIPPHEPAPEQAHGAPQSPVEASAPAVHH</sequence>
<dbReference type="STRING" id="361041.VW35_11890"/>
<dbReference type="EMBL" id="LAJG01000022">
    <property type="protein sequence ID" value="KKB78329.1"/>
    <property type="molecule type" value="Genomic_DNA"/>
</dbReference>
<keyword evidence="2" id="KW-0812">Transmembrane</keyword>
<comment type="caution">
    <text evidence="4">The sequence shown here is derived from an EMBL/GenBank/DDBJ whole genome shotgun (WGS) entry which is preliminary data.</text>
</comment>
<dbReference type="OrthoDB" id="7159357at2"/>